<dbReference type="Proteomes" id="UP001334248">
    <property type="component" value="Unassembled WGS sequence"/>
</dbReference>
<organism evidence="1 2">
    <name type="scientific">Knufia obscura</name>
    <dbReference type="NCBI Taxonomy" id="1635080"/>
    <lineage>
        <taxon>Eukaryota</taxon>
        <taxon>Fungi</taxon>
        <taxon>Dikarya</taxon>
        <taxon>Ascomycota</taxon>
        <taxon>Pezizomycotina</taxon>
        <taxon>Eurotiomycetes</taxon>
        <taxon>Chaetothyriomycetidae</taxon>
        <taxon>Chaetothyriales</taxon>
        <taxon>Trichomeriaceae</taxon>
        <taxon>Knufia</taxon>
    </lineage>
</organism>
<evidence type="ECO:0000313" key="1">
    <source>
        <dbReference type="EMBL" id="KAK5945063.1"/>
    </source>
</evidence>
<name>A0ABR0RXV4_9EURO</name>
<protein>
    <submittedName>
        <fullName evidence="1">Uncharacterized protein</fullName>
    </submittedName>
</protein>
<sequence length="123" mass="13653">MNCIEISTVDADVLERSKPNILIIAYAQGVQIDLAFRLKYATSSRVLVGVEDQARSIAGTIKSTGLIQAYMVTDSTTIADLTAVDSKYSQYAHEDPYRRFSPGDDQHRQVFQIWSVHTSQPAS</sequence>
<reference evidence="1 2" key="1">
    <citation type="journal article" date="2023" name="Res Sq">
        <title>Genomic and morphological characterization of Knufia obscura isolated from the Mars 2020 spacecraft assembly facility.</title>
        <authorList>
            <person name="Chander A.M."/>
            <person name="Teixeira M.M."/>
            <person name="Singh N.K."/>
            <person name="Williams M.P."/>
            <person name="Parker C.W."/>
            <person name="Leo P."/>
            <person name="Stajich J.E."/>
            <person name="Torok T."/>
            <person name="Tighe S."/>
            <person name="Mason C.E."/>
            <person name="Venkateswaran K."/>
        </authorList>
    </citation>
    <scope>NUCLEOTIDE SEQUENCE [LARGE SCALE GENOMIC DNA]</scope>
    <source>
        <strain evidence="1 2">CCFEE 5817</strain>
    </source>
</reference>
<keyword evidence="2" id="KW-1185">Reference proteome</keyword>
<evidence type="ECO:0000313" key="2">
    <source>
        <dbReference type="Proteomes" id="UP001334248"/>
    </source>
</evidence>
<dbReference type="RefSeq" id="XP_064733153.1">
    <property type="nucleotide sequence ID" value="XM_064870700.1"/>
</dbReference>
<dbReference type="EMBL" id="JAVHJV010000002">
    <property type="protein sequence ID" value="KAK5945063.1"/>
    <property type="molecule type" value="Genomic_DNA"/>
</dbReference>
<accession>A0ABR0RXV4</accession>
<gene>
    <name evidence="1" type="ORF">PMZ80_002266</name>
</gene>
<dbReference type="GeneID" id="89995715"/>
<proteinExistence type="predicted"/>
<comment type="caution">
    <text evidence="1">The sequence shown here is derived from an EMBL/GenBank/DDBJ whole genome shotgun (WGS) entry which is preliminary data.</text>
</comment>